<feature type="chain" id="PRO_5041307474" evidence="1">
    <location>
        <begin position="20"/>
        <end position="81"/>
    </location>
</feature>
<reference evidence="2" key="1">
    <citation type="submission" date="2023-06" db="EMBL/GenBank/DDBJ databases">
        <title>Genomic analysis of the entomopathogenic nematode Steinernema hermaphroditum.</title>
        <authorList>
            <person name="Schwarz E.M."/>
            <person name="Heppert J.K."/>
            <person name="Baniya A."/>
            <person name="Schwartz H.T."/>
            <person name="Tan C.-H."/>
            <person name="Antoshechkin I."/>
            <person name="Sternberg P.W."/>
            <person name="Goodrich-Blair H."/>
            <person name="Dillman A.R."/>
        </authorList>
    </citation>
    <scope>NUCLEOTIDE SEQUENCE</scope>
    <source>
        <strain evidence="2">PS9179</strain>
        <tissue evidence="2">Whole animal</tissue>
    </source>
</reference>
<keyword evidence="1" id="KW-0732">Signal</keyword>
<comment type="caution">
    <text evidence="2">The sequence shown here is derived from an EMBL/GenBank/DDBJ whole genome shotgun (WGS) entry which is preliminary data.</text>
</comment>
<feature type="signal peptide" evidence="1">
    <location>
        <begin position="1"/>
        <end position="19"/>
    </location>
</feature>
<dbReference type="AlphaFoldDB" id="A0AA39I500"/>
<organism evidence="2 3">
    <name type="scientific">Steinernema hermaphroditum</name>
    <dbReference type="NCBI Taxonomy" id="289476"/>
    <lineage>
        <taxon>Eukaryota</taxon>
        <taxon>Metazoa</taxon>
        <taxon>Ecdysozoa</taxon>
        <taxon>Nematoda</taxon>
        <taxon>Chromadorea</taxon>
        <taxon>Rhabditida</taxon>
        <taxon>Tylenchina</taxon>
        <taxon>Panagrolaimomorpha</taxon>
        <taxon>Strongyloidoidea</taxon>
        <taxon>Steinernematidae</taxon>
        <taxon>Steinernema</taxon>
    </lineage>
</organism>
<dbReference type="EMBL" id="JAUCMV010000002">
    <property type="protein sequence ID" value="KAK0416864.1"/>
    <property type="molecule type" value="Genomic_DNA"/>
</dbReference>
<evidence type="ECO:0000313" key="3">
    <source>
        <dbReference type="Proteomes" id="UP001175271"/>
    </source>
</evidence>
<protein>
    <submittedName>
        <fullName evidence="2">Uncharacterized protein</fullName>
    </submittedName>
</protein>
<dbReference type="Proteomes" id="UP001175271">
    <property type="component" value="Unassembled WGS sequence"/>
</dbReference>
<sequence>MKFLVLLLSLALFCGIASGDFKTKTLGGVLDAPKGSRGFVEGHLPHGGVTLRPMKKIRRPVGERREERIKRQDYYYYYYYY</sequence>
<evidence type="ECO:0000256" key="1">
    <source>
        <dbReference type="SAM" id="SignalP"/>
    </source>
</evidence>
<evidence type="ECO:0000313" key="2">
    <source>
        <dbReference type="EMBL" id="KAK0416864.1"/>
    </source>
</evidence>
<proteinExistence type="predicted"/>
<name>A0AA39I500_9BILA</name>
<accession>A0AA39I500</accession>
<keyword evidence="3" id="KW-1185">Reference proteome</keyword>
<gene>
    <name evidence="2" type="ORF">QR680_012724</name>
</gene>